<dbReference type="Proteomes" id="UP000678679">
    <property type="component" value="Chromosome 1"/>
</dbReference>
<protein>
    <submittedName>
        <fullName evidence="1">Uncharacterized protein</fullName>
    </submittedName>
</protein>
<keyword evidence="2" id="KW-1185">Reference proteome</keyword>
<evidence type="ECO:0000313" key="2">
    <source>
        <dbReference type="Proteomes" id="UP000678679"/>
    </source>
</evidence>
<proteinExistence type="predicted"/>
<organism evidence="1 2">
    <name type="scientific">Flammeovirga yaeyamensis</name>
    <dbReference type="NCBI Taxonomy" id="367791"/>
    <lineage>
        <taxon>Bacteria</taxon>
        <taxon>Pseudomonadati</taxon>
        <taxon>Bacteroidota</taxon>
        <taxon>Cytophagia</taxon>
        <taxon>Cytophagales</taxon>
        <taxon>Flammeovirgaceae</taxon>
        <taxon>Flammeovirga</taxon>
    </lineage>
</organism>
<dbReference type="RefSeq" id="WP_169666375.1">
    <property type="nucleotide sequence ID" value="NZ_CP076132.1"/>
</dbReference>
<accession>A0AAX1N3M6</accession>
<dbReference type="EMBL" id="CP076132">
    <property type="protein sequence ID" value="QWG01926.1"/>
    <property type="molecule type" value="Genomic_DNA"/>
</dbReference>
<gene>
    <name evidence="1" type="ORF">KMW28_20190</name>
</gene>
<dbReference type="Pfam" id="PF07661">
    <property type="entry name" value="MORN_2"/>
    <property type="match status" value="3"/>
</dbReference>
<dbReference type="KEGG" id="fya:KMW28_20190"/>
<dbReference type="InterPro" id="IPR011652">
    <property type="entry name" value="MORN_2"/>
</dbReference>
<dbReference type="AlphaFoldDB" id="A0AAX1N3M6"/>
<dbReference type="Gene3D" id="2.20.110.10">
    <property type="entry name" value="Histone H3 K4-specific methyltransferase SET7/9 N-terminal domain"/>
    <property type="match status" value="1"/>
</dbReference>
<evidence type="ECO:0000313" key="1">
    <source>
        <dbReference type="EMBL" id="QWG01926.1"/>
    </source>
</evidence>
<reference evidence="1 2" key="1">
    <citation type="submission" date="2021-05" db="EMBL/GenBank/DDBJ databases">
        <title>Comparative genomic studies on the polysaccharide-degrading batcterial strains of the Flammeovirga genus.</title>
        <authorList>
            <person name="Zewei F."/>
            <person name="Zheng Z."/>
            <person name="Yu L."/>
            <person name="Ruyue G."/>
            <person name="Yanhong M."/>
            <person name="Yuanyuan C."/>
            <person name="Jingyan G."/>
            <person name="Wenjun H."/>
        </authorList>
    </citation>
    <scope>NUCLEOTIDE SEQUENCE [LARGE SCALE GENOMIC DNA]</scope>
    <source>
        <strain evidence="1 2">NBRC:100898</strain>
    </source>
</reference>
<sequence length="243" mass="28691">MLVKKISKQLEEENQEIALAENPKKDQVRVTYHKGTKIKKSVVRYVDGQRDGLSRSFYKDGKKHMEIEYVDGQKHGVSKQYNKDGSLYKEAFYDDGYVYQRKFYHKNGQLKADETYVDGEPTIHLKEYLKSGKQKSQYPEILVTMNNDTKDYNKVVLELNLDVRRKNTKFFLVKDESKEVITAEEWNPNLSFVQMYGHRGVVEIPLPKNSYIDKVVPIYVRYTTLYGRQRIDKIDYHLKVKNI</sequence>
<name>A0AAX1N3M6_9BACT</name>
<dbReference type="SUPFAM" id="SSF82185">
    <property type="entry name" value="Histone H3 K4-specific methyltransferase SET7/9 N-terminal domain"/>
    <property type="match status" value="1"/>
</dbReference>